<keyword evidence="7" id="KW-0067">ATP-binding</keyword>
<dbReference type="EMBL" id="JAVRBG010000004">
    <property type="protein sequence ID" value="MDT0294156.1"/>
    <property type="molecule type" value="Genomic_DNA"/>
</dbReference>
<evidence type="ECO:0000313" key="11">
    <source>
        <dbReference type="EMBL" id="MDT0294156.1"/>
    </source>
</evidence>
<keyword evidence="9" id="KW-0812">Transmembrane</keyword>
<dbReference type="EC" id="2.7.13.3" evidence="2"/>
<dbReference type="InterPro" id="IPR003661">
    <property type="entry name" value="HisK_dim/P_dom"/>
</dbReference>
<organism evidence="11 12">
    <name type="scientific">Mesonia ostreae</name>
    <dbReference type="NCBI Taxonomy" id="861110"/>
    <lineage>
        <taxon>Bacteria</taxon>
        <taxon>Pseudomonadati</taxon>
        <taxon>Bacteroidota</taxon>
        <taxon>Flavobacteriia</taxon>
        <taxon>Flavobacteriales</taxon>
        <taxon>Flavobacteriaceae</taxon>
        <taxon>Mesonia</taxon>
    </lineage>
</organism>
<dbReference type="PRINTS" id="PR00344">
    <property type="entry name" value="BCTRLSENSOR"/>
</dbReference>
<dbReference type="InterPro" id="IPR036890">
    <property type="entry name" value="HATPase_C_sf"/>
</dbReference>
<dbReference type="SUPFAM" id="SSF55874">
    <property type="entry name" value="ATPase domain of HSP90 chaperone/DNA topoisomerase II/histidine kinase"/>
    <property type="match status" value="1"/>
</dbReference>
<reference evidence="12" key="1">
    <citation type="submission" date="2023-07" db="EMBL/GenBank/DDBJ databases">
        <title>Isolating and identifying novel microbial strains from the Mariana Trench.</title>
        <authorList>
            <person name="Fu H."/>
        </authorList>
    </citation>
    <scope>NUCLEOTIDE SEQUENCE [LARGE SCALE GENOMIC DNA]</scope>
    <source>
        <strain evidence="12">T-y2</strain>
    </source>
</reference>
<dbReference type="Gene3D" id="1.10.287.130">
    <property type="match status" value="1"/>
</dbReference>
<feature type="transmembrane region" description="Helical" evidence="9">
    <location>
        <begin position="12"/>
        <end position="33"/>
    </location>
</feature>
<evidence type="ECO:0000256" key="2">
    <source>
        <dbReference type="ARBA" id="ARBA00012438"/>
    </source>
</evidence>
<keyword evidence="6 11" id="KW-0418">Kinase</keyword>
<feature type="transmembrane region" description="Helical" evidence="9">
    <location>
        <begin position="144"/>
        <end position="164"/>
    </location>
</feature>
<evidence type="ECO:0000259" key="10">
    <source>
        <dbReference type="PROSITE" id="PS50109"/>
    </source>
</evidence>
<comment type="catalytic activity">
    <reaction evidence="1">
        <text>ATP + protein L-histidine = ADP + protein N-phospho-L-histidine.</text>
        <dbReference type="EC" id="2.7.13.3"/>
    </reaction>
</comment>
<dbReference type="PANTHER" id="PTHR43065:SF46">
    <property type="entry name" value="C4-DICARBOXYLATE TRANSPORT SENSOR PROTEIN DCTB"/>
    <property type="match status" value="1"/>
</dbReference>
<dbReference type="InterPro" id="IPR004358">
    <property type="entry name" value="Sig_transdc_His_kin-like_C"/>
</dbReference>
<evidence type="ECO:0000256" key="5">
    <source>
        <dbReference type="ARBA" id="ARBA00022741"/>
    </source>
</evidence>
<dbReference type="InterPro" id="IPR003594">
    <property type="entry name" value="HATPase_dom"/>
</dbReference>
<dbReference type="SMART" id="SM00387">
    <property type="entry name" value="HATPase_c"/>
    <property type="match status" value="1"/>
</dbReference>
<keyword evidence="3" id="KW-0597">Phosphoprotein</keyword>
<dbReference type="RefSeq" id="WP_311401104.1">
    <property type="nucleotide sequence ID" value="NZ_JAVRBG010000004.1"/>
</dbReference>
<evidence type="ECO:0000256" key="4">
    <source>
        <dbReference type="ARBA" id="ARBA00022679"/>
    </source>
</evidence>
<evidence type="ECO:0000256" key="8">
    <source>
        <dbReference type="ARBA" id="ARBA00023012"/>
    </source>
</evidence>
<keyword evidence="8" id="KW-0902">Two-component regulatory system</keyword>
<dbReference type="Proteomes" id="UP001182991">
    <property type="component" value="Unassembled WGS sequence"/>
</dbReference>
<evidence type="ECO:0000313" key="12">
    <source>
        <dbReference type="Proteomes" id="UP001182991"/>
    </source>
</evidence>
<dbReference type="CDD" id="cd00082">
    <property type="entry name" value="HisKA"/>
    <property type="match status" value="1"/>
</dbReference>
<dbReference type="Gene3D" id="3.30.565.10">
    <property type="entry name" value="Histidine kinase-like ATPase, C-terminal domain"/>
    <property type="match status" value="1"/>
</dbReference>
<evidence type="ECO:0000256" key="1">
    <source>
        <dbReference type="ARBA" id="ARBA00000085"/>
    </source>
</evidence>
<keyword evidence="9" id="KW-0472">Membrane</keyword>
<dbReference type="Pfam" id="PF02518">
    <property type="entry name" value="HATPase_c"/>
    <property type="match status" value="1"/>
</dbReference>
<dbReference type="PROSITE" id="PS50109">
    <property type="entry name" value="HIS_KIN"/>
    <property type="match status" value="1"/>
</dbReference>
<dbReference type="GO" id="GO:0016301">
    <property type="term" value="F:kinase activity"/>
    <property type="evidence" value="ECO:0007669"/>
    <property type="project" value="UniProtKB-KW"/>
</dbReference>
<keyword evidence="9" id="KW-1133">Transmembrane helix</keyword>
<evidence type="ECO:0000256" key="7">
    <source>
        <dbReference type="ARBA" id="ARBA00022840"/>
    </source>
</evidence>
<feature type="domain" description="Histidine kinase" evidence="10">
    <location>
        <begin position="182"/>
        <end position="384"/>
    </location>
</feature>
<keyword evidence="5" id="KW-0547">Nucleotide-binding</keyword>
<keyword evidence="4" id="KW-0808">Transferase</keyword>
<gene>
    <name evidence="11" type="ORF">RLT85_05875</name>
</gene>
<protein>
    <recommendedName>
        <fullName evidence="2">histidine kinase</fullName>
        <ecNumber evidence="2">2.7.13.3</ecNumber>
    </recommendedName>
</protein>
<keyword evidence="12" id="KW-1185">Reference proteome</keyword>
<dbReference type="CDD" id="cd00075">
    <property type="entry name" value="HATPase"/>
    <property type="match status" value="1"/>
</dbReference>
<name>A0ABU2KHH1_9FLAO</name>
<comment type="caution">
    <text evidence="11">The sequence shown here is derived from an EMBL/GenBank/DDBJ whole genome shotgun (WGS) entry which is preliminary data.</text>
</comment>
<evidence type="ECO:0000256" key="6">
    <source>
        <dbReference type="ARBA" id="ARBA00022777"/>
    </source>
</evidence>
<sequence>MFYSKERTFFRWFITFSSVVIIGLFLWNISIFFEKIKEEERNKMEILGSAYSEISKSDNDDNINDVIVEILSSNSTTPMIVFGVNDESYSSRNIPEENLDSLDEKLSLIENFKTQYEPIEVYDGDTLVSIVYYGYSDLLIRLKYFPIIIILIILLFLGVIYYFFSTSKSHEQSQLWAGMAKETAHQIGTPLSSLVGWTEILRSENVNPSYLIEIEKDVSRLETITERFSKIGSLPKLEATNIIKATQDAYDYLKARSSRLINFEIHLPSNEIIVDLNEELYSWTIENLVKNAIDALKGKGDIKIEMLEESKWVHILITDNGKGIPKSQFKKIFSPGVTSKKRGWGLGLSLAKRIIETYHEGKIKVLKSEINQGTTFEIKLQKKISAIKPRG</sequence>
<evidence type="ECO:0000256" key="3">
    <source>
        <dbReference type="ARBA" id="ARBA00022553"/>
    </source>
</evidence>
<evidence type="ECO:0000256" key="9">
    <source>
        <dbReference type="SAM" id="Phobius"/>
    </source>
</evidence>
<dbReference type="InterPro" id="IPR005467">
    <property type="entry name" value="His_kinase_dom"/>
</dbReference>
<proteinExistence type="predicted"/>
<dbReference type="PANTHER" id="PTHR43065">
    <property type="entry name" value="SENSOR HISTIDINE KINASE"/>
    <property type="match status" value="1"/>
</dbReference>
<accession>A0ABU2KHH1</accession>